<sequence length="293" mass="32468">MPRLILALLTGLAMIFTAACSSSAFFLANLPVTFGDREIHRDISYGPQPWQKLDIYLPEKTSTPAPVLVFFYGGRWSFGNKAQYAFVAKTFSDAGYVVVLPDYAKYPQVKFPSFVEDGAKAVAWIYDHIRKYGGDRSRFYLSGHSSGAHMGALIAVNSDYLQAEGKTTAIITAFAGLAGPYDFIPEAEDLKDIFGPPANYPNMQVPTFVDGRQPPMLLLHGADDEQVIQRNLNRLRAKIESTGGIVEARIYDDVDHIDIIGALSWILRDTAPVEHDMLAFFDQHAKEQAVVAR</sequence>
<dbReference type="Proteomes" id="UP000218427">
    <property type="component" value="Unassembled WGS sequence"/>
</dbReference>
<protein>
    <submittedName>
        <fullName evidence="4">Alpha/beta hydrolase</fullName>
    </submittedName>
</protein>
<keyword evidence="1 4" id="KW-0378">Hydrolase</keyword>
<dbReference type="Gene3D" id="3.40.50.1820">
    <property type="entry name" value="alpha/beta hydrolase"/>
    <property type="match status" value="1"/>
</dbReference>
<proteinExistence type="predicted"/>
<dbReference type="RefSeq" id="WP_067084899.1">
    <property type="nucleotide sequence ID" value="NZ_LRFG02000003.1"/>
</dbReference>
<evidence type="ECO:0000313" key="5">
    <source>
        <dbReference type="Proteomes" id="UP000218427"/>
    </source>
</evidence>
<dbReference type="InterPro" id="IPR049492">
    <property type="entry name" value="BD-FAE-like_dom"/>
</dbReference>
<dbReference type="PROSITE" id="PS51257">
    <property type="entry name" value="PROKAR_LIPOPROTEIN"/>
    <property type="match status" value="1"/>
</dbReference>
<dbReference type="InterPro" id="IPR029058">
    <property type="entry name" value="AB_hydrolase_fold"/>
</dbReference>
<keyword evidence="2" id="KW-0732">Signal</keyword>
<feature type="signal peptide" evidence="2">
    <location>
        <begin position="1"/>
        <end position="24"/>
    </location>
</feature>
<gene>
    <name evidence="4" type="ORF">AWR36_011385</name>
</gene>
<evidence type="ECO:0000256" key="2">
    <source>
        <dbReference type="SAM" id="SignalP"/>
    </source>
</evidence>
<comment type="caution">
    <text evidence="4">The sequence shown here is derived from an EMBL/GenBank/DDBJ whole genome shotgun (WGS) entry which is preliminary data.</text>
</comment>
<evidence type="ECO:0000259" key="3">
    <source>
        <dbReference type="Pfam" id="PF20434"/>
    </source>
</evidence>
<dbReference type="InterPro" id="IPR050300">
    <property type="entry name" value="GDXG_lipolytic_enzyme"/>
</dbReference>
<keyword evidence="5" id="KW-1185">Reference proteome</keyword>
<organism evidence="4 5">
    <name type="scientific">Microbulbifer flavimaris</name>
    <dbReference type="NCBI Taxonomy" id="1781068"/>
    <lineage>
        <taxon>Bacteria</taxon>
        <taxon>Pseudomonadati</taxon>
        <taxon>Pseudomonadota</taxon>
        <taxon>Gammaproteobacteria</taxon>
        <taxon>Cellvibrionales</taxon>
        <taxon>Microbulbiferaceae</taxon>
        <taxon>Microbulbifer</taxon>
    </lineage>
</organism>
<dbReference type="PANTHER" id="PTHR48081:SF9">
    <property type="entry name" value="CARBOXYLESTERASE"/>
    <property type="match status" value="1"/>
</dbReference>
<dbReference type="GO" id="GO:0016787">
    <property type="term" value="F:hydrolase activity"/>
    <property type="evidence" value="ECO:0007669"/>
    <property type="project" value="UniProtKB-KW"/>
</dbReference>
<dbReference type="PANTHER" id="PTHR48081">
    <property type="entry name" value="AB HYDROLASE SUPERFAMILY PROTEIN C4A8.06C"/>
    <property type="match status" value="1"/>
</dbReference>
<feature type="chain" id="PRO_5045540202" evidence="2">
    <location>
        <begin position="25"/>
        <end position="293"/>
    </location>
</feature>
<name>A0ABX4I0I8_9GAMM</name>
<dbReference type="Pfam" id="PF20434">
    <property type="entry name" value="BD-FAE"/>
    <property type="match status" value="1"/>
</dbReference>
<reference evidence="4" key="1">
    <citation type="submission" date="2017-08" db="EMBL/GenBank/DDBJ databases">
        <title>Microbulbifer marisrubri sp. nov., a halophilic alphaproteobacterium isolated from marine sediment of the Yellow Sea, China.</title>
        <authorList>
            <person name="Zhang G."/>
            <person name="Xiong Q."/>
        </authorList>
    </citation>
    <scope>NUCLEOTIDE SEQUENCE [LARGE SCALE GENOMIC DNA]</scope>
    <source>
        <strain evidence="4">WRN-8</strain>
    </source>
</reference>
<evidence type="ECO:0000256" key="1">
    <source>
        <dbReference type="ARBA" id="ARBA00022801"/>
    </source>
</evidence>
<accession>A0ABX4I0I8</accession>
<evidence type="ECO:0000313" key="4">
    <source>
        <dbReference type="EMBL" id="PCO05313.1"/>
    </source>
</evidence>
<dbReference type="EMBL" id="LRFG02000003">
    <property type="protein sequence ID" value="PCO05313.1"/>
    <property type="molecule type" value="Genomic_DNA"/>
</dbReference>
<feature type="domain" description="BD-FAE-like" evidence="3">
    <location>
        <begin position="53"/>
        <end position="237"/>
    </location>
</feature>
<dbReference type="SUPFAM" id="SSF53474">
    <property type="entry name" value="alpha/beta-Hydrolases"/>
    <property type="match status" value="1"/>
</dbReference>